<dbReference type="Gene3D" id="2.60.120.10">
    <property type="entry name" value="Jelly Rolls"/>
    <property type="match status" value="1"/>
</dbReference>
<accession>A0ABU8H8I4</accession>
<dbReference type="SMART" id="SM00835">
    <property type="entry name" value="Cupin_1"/>
    <property type="match status" value="1"/>
</dbReference>
<dbReference type="Proteomes" id="UP001312865">
    <property type="component" value="Unassembled WGS sequence"/>
</dbReference>
<evidence type="ECO:0000259" key="1">
    <source>
        <dbReference type="SMART" id="SM00835"/>
    </source>
</evidence>
<gene>
    <name evidence="2" type="ORF">WAK64_00570</name>
</gene>
<organism evidence="2 3">
    <name type="scientific">Bacillus spongiae</name>
    <dbReference type="NCBI Taxonomy" id="2683610"/>
    <lineage>
        <taxon>Bacteria</taxon>
        <taxon>Bacillati</taxon>
        <taxon>Bacillota</taxon>
        <taxon>Bacilli</taxon>
        <taxon>Bacillales</taxon>
        <taxon>Bacillaceae</taxon>
        <taxon>Bacillus</taxon>
    </lineage>
</organism>
<feature type="domain" description="Cupin type-1" evidence="1">
    <location>
        <begin position="30"/>
        <end position="168"/>
    </location>
</feature>
<dbReference type="InterPro" id="IPR011051">
    <property type="entry name" value="RmlC_Cupin_sf"/>
</dbReference>
<name>A0ABU8H8I4_9BACI</name>
<evidence type="ECO:0000313" key="2">
    <source>
        <dbReference type="EMBL" id="MEI5905557.1"/>
    </source>
</evidence>
<dbReference type="EMBL" id="JBBAXC010000001">
    <property type="protein sequence ID" value="MEI5905557.1"/>
    <property type="molecule type" value="Genomic_DNA"/>
</dbReference>
<proteinExistence type="predicted"/>
<dbReference type="InterPro" id="IPR014710">
    <property type="entry name" value="RmlC-like_jellyroll"/>
</dbReference>
<comment type="caution">
    <text evidence="2">The sequence shown here is derived from an EMBL/GenBank/DDBJ whole genome shotgun (WGS) entry which is preliminary data.</text>
</comment>
<dbReference type="CDD" id="cd20306">
    <property type="entry name" value="cupin_OxDC-like"/>
    <property type="match status" value="1"/>
</dbReference>
<evidence type="ECO:0000313" key="3">
    <source>
        <dbReference type="Proteomes" id="UP001312865"/>
    </source>
</evidence>
<protein>
    <submittedName>
        <fullName evidence="2">Cupin domain-containing protein</fullName>
    </submittedName>
</protein>
<reference evidence="2 3" key="1">
    <citation type="journal article" date="2018" name="J. Microbiol.">
        <title>Bacillus spongiae sp. nov., isolated from sponge of Jeju Island.</title>
        <authorList>
            <person name="Lee G.E."/>
            <person name="Im W.T."/>
            <person name="Park J.S."/>
        </authorList>
    </citation>
    <scope>NUCLEOTIDE SEQUENCE [LARGE SCALE GENOMIC DNA]</scope>
    <source>
        <strain evidence="2 3">135PIL107-10</strain>
    </source>
</reference>
<dbReference type="SUPFAM" id="SSF51182">
    <property type="entry name" value="RmlC-like cupins"/>
    <property type="match status" value="1"/>
</dbReference>
<sequence length="189" mass="21274">MTNPTSGYITDNRNLTGKGTPNLFFDIEKSILFERNPENIAFLLSSTQMPAMIGGSIADLRLSKGFIREPHWHTNAWELVYLISGAATVSVLDPTTNKRQTLKLAKRGETVFIPMGYWHWIVADEDNTNLLLFFNNDQIQTQEGSTMLTRTPLEVYENAYNINPKKMEKALKPIEGTEGVIIGPPDKNT</sequence>
<dbReference type="RefSeq" id="WP_336584975.1">
    <property type="nucleotide sequence ID" value="NZ_JBBAXC010000001.1"/>
</dbReference>
<dbReference type="InterPro" id="IPR006045">
    <property type="entry name" value="Cupin_1"/>
</dbReference>
<dbReference type="Pfam" id="PF00190">
    <property type="entry name" value="Cupin_1"/>
    <property type="match status" value="1"/>
</dbReference>
<keyword evidence="3" id="KW-1185">Reference proteome</keyword>